<keyword evidence="1" id="KW-0812">Transmembrane</keyword>
<gene>
    <name evidence="2" type="ORF">DY240_16035</name>
</gene>
<keyword evidence="1" id="KW-0472">Membrane</keyword>
<dbReference type="Proteomes" id="UP000284057">
    <property type="component" value="Unassembled WGS sequence"/>
</dbReference>
<reference evidence="2 3" key="1">
    <citation type="submission" date="2018-09" db="EMBL/GenBank/DDBJ databases">
        <title>Isolation, diversity and antifungal activity of actinobacteria from wheat.</title>
        <authorList>
            <person name="Han C."/>
        </authorList>
    </citation>
    <scope>NUCLEOTIDE SEQUENCE [LARGE SCALE GENOMIC DNA]</scope>
    <source>
        <strain evidence="2 3">NEAU-YY265</strain>
    </source>
</reference>
<feature type="transmembrane region" description="Helical" evidence="1">
    <location>
        <begin position="93"/>
        <end position="115"/>
    </location>
</feature>
<feature type="transmembrane region" description="Helical" evidence="1">
    <location>
        <begin position="135"/>
        <end position="154"/>
    </location>
</feature>
<accession>A0A418KNZ7</accession>
<dbReference type="EMBL" id="QUAL01000154">
    <property type="protein sequence ID" value="RIQ21061.1"/>
    <property type="molecule type" value="Genomic_DNA"/>
</dbReference>
<proteinExistence type="predicted"/>
<evidence type="ECO:0000313" key="2">
    <source>
        <dbReference type="EMBL" id="RIQ21061.1"/>
    </source>
</evidence>
<comment type="caution">
    <text evidence="2">The sequence shown here is derived from an EMBL/GenBank/DDBJ whole genome shotgun (WGS) entry which is preliminary data.</text>
</comment>
<organism evidence="2 3">
    <name type="scientific">Jiangella rhizosphaerae</name>
    <dbReference type="NCBI Taxonomy" id="2293569"/>
    <lineage>
        <taxon>Bacteria</taxon>
        <taxon>Bacillati</taxon>
        <taxon>Actinomycetota</taxon>
        <taxon>Actinomycetes</taxon>
        <taxon>Jiangellales</taxon>
        <taxon>Jiangellaceae</taxon>
        <taxon>Jiangella</taxon>
    </lineage>
</organism>
<sequence>MAAAAVLIVAVVAQHAFLPWLPLPGPAPDLVLVAVAGLALAAGSGAGTLLGFLAGLALDLAPPANHPIGAWAMCMSLAGYVIGLAADATRRGVAAYLAVTVAAAVSPVAYALGAGALGSARTLVGEVPGLLVGQVVYALLLTPVVVPAMARLALGRSSGRLP</sequence>
<feature type="transmembrane region" description="Helical" evidence="1">
    <location>
        <begin position="6"/>
        <end position="23"/>
    </location>
</feature>
<protein>
    <submittedName>
        <fullName evidence="2">Rod shape-determining protein MreD</fullName>
    </submittedName>
</protein>
<keyword evidence="1" id="KW-1133">Transmembrane helix</keyword>
<keyword evidence="3" id="KW-1185">Reference proteome</keyword>
<evidence type="ECO:0000256" key="1">
    <source>
        <dbReference type="SAM" id="Phobius"/>
    </source>
</evidence>
<evidence type="ECO:0000313" key="3">
    <source>
        <dbReference type="Proteomes" id="UP000284057"/>
    </source>
</evidence>
<feature type="transmembrane region" description="Helical" evidence="1">
    <location>
        <begin position="30"/>
        <end position="56"/>
    </location>
</feature>
<name>A0A418KNZ7_9ACTN</name>
<feature type="transmembrane region" description="Helical" evidence="1">
    <location>
        <begin position="68"/>
        <end position="86"/>
    </location>
</feature>
<dbReference type="AlphaFoldDB" id="A0A418KNZ7"/>